<dbReference type="EMBL" id="BAAASE010000002">
    <property type="protein sequence ID" value="GAA2392379.1"/>
    <property type="molecule type" value="Genomic_DNA"/>
</dbReference>
<dbReference type="InterPro" id="IPR016032">
    <property type="entry name" value="Sig_transdc_resp-reg_C-effctor"/>
</dbReference>
<dbReference type="Proteomes" id="UP001499986">
    <property type="component" value="Unassembled WGS sequence"/>
</dbReference>
<evidence type="ECO:0000313" key="8">
    <source>
        <dbReference type="Proteomes" id="UP001499986"/>
    </source>
</evidence>
<evidence type="ECO:0000313" key="7">
    <source>
        <dbReference type="EMBL" id="GAA2392379.1"/>
    </source>
</evidence>
<dbReference type="SUPFAM" id="SSF52540">
    <property type="entry name" value="P-loop containing nucleoside triphosphate hydrolases"/>
    <property type="match status" value="1"/>
</dbReference>
<dbReference type="Pfam" id="PF03704">
    <property type="entry name" value="BTAD"/>
    <property type="match status" value="1"/>
</dbReference>
<dbReference type="InterPro" id="IPR001867">
    <property type="entry name" value="OmpR/PhoB-type_DNA-bd"/>
</dbReference>
<sequence>MAAGSRATPATGTPRPEKPHAPHTHPGDNDPVRYRILGVTTAEDEHGTAVPVGGLRLRALLTALALRPSHTTPPQVLIDEVWTDDPPQDAHAALQALVGRLRRALGKDAVTSDTGGYRLAATPDDIDLFVFERLVQRGTDALAADAPAPAERHLDDALALWRGPALADLPDRTAATRPEATRLEATRARAEARLRLGRAQDVVPELRELTVVHPYDEPLHALLIRALRDSGREADALAAYDSARRALAEGLGTDPGPHLRALHADLLASAARSEKPTPAPPQRTGNIRPRLTSFVGREPEIDAIRSDVHRARLVTLTGPGGSGKTRLAEEAAAGLPQAWLVELAPLDRPEAVPGAVVSALGLRETVLMTSELTAVQDDPVALLVEYCAPRSQLLILDNCEHVIGAAAHLAETLLTRCPGLTILATSREPLGVPGEVVRPVEPLPPDHARRLFAERAVAVRPDADAVLRDERAVAEICRRLDGLPLAIELAAARLRLLTPRQIADRLDDRFRLLTSGSRTVLPRQQTLRAVVDWSWDLLDEAERTVLCEVSVFAGGWDLAAAEAVCTGPAAELLGALVDKSLVVAAPGGPYGPEGSGGMRYRLLETIHEYAVERAAEAPSLRAAAERRHRAWVGALVERADPLLRSAAQLPWISRLETELDNIRAALDRALTAGDEQEAGALVLAMGWFWWLRNYRHEGMEWLDRILRLGVERDAAAGLVPSGGEPDLPDPVDHLLAAPDGEAGHPLHALRMDLRMLHMLFVTEAGSTEAFVNERRPYVERVWAYFQEGGPRAARIPGLVCPVISSYVGDRSDLRTVMDSAVANCRTHGGEWETAVALMFRTHMVVDASGDLDGVDDDLAELRLLSRRAGDRWLRAQVCGAAGEAAMARSRFEEAKGEYEEALRLAYEVGAYTESPFLIARLAEIAYRAGDRPAALAGLDEASAAADRYGVADSKAFVLLLRAQMASEEGHTARARELCEAARADVARGTPPPQFLVMLDLVDAMITARESGPEPALAKLTGALTEAVDKRCSDAIRATVVDSAAGLLSDLGDFPRAARLLGAGDQCWAGRPRPMPEHAQAERIGAAARSALGPARCDAERSRGAAFTPDDVLRELDQARSSHATALKAANRR</sequence>
<dbReference type="InterPro" id="IPR011990">
    <property type="entry name" value="TPR-like_helical_dom_sf"/>
</dbReference>
<dbReference type="InterPro" id="IPR027417">
    <property type="entry name" value="P-loop_NTPase"/>
</dbReference>
<dbReference type="Gene3D" id="3.40.50.300">
    <property type="entry name" value="P-loop containing nucleotide triphosphate hydrolases"/>
    <property type="match status" value="1"/>
</dbReference>
<feature type="domain" description="OmpR/PhoB-type" evidence="5">
    <location>
        <begin position="47"/>
        <end position="119"/>
    </location>
</feature>
<name>A0ABP5V1E3_9ACTN</name>
<dbReference type="InterPro" id="IPR005158">
    <property type="entry name" value="BTAD"/>
</dbReference>
<evidence type="ECO:0000256" key="4">
    <source>
        <dbReference type="SAM" id="MobiDB-lite"/>
    </source>
</evidence>
<evidence type="ECO:0000259" key="5">
    <source>
        <dbReference type="SMART" id="SM00862"/>
    </source>
</evidence>
<dbReference type="CDD" id="cd15831">
    <property type="entry name" value="BTAD"/>
    <property type="match status" value="1"/>
</dbReference>
<organism evidence="7 8">
    <name type="scientific">Streptomyces coeruleofuscus</name>
    <dbReference type="NCBI Taxonomy" id="66879"/>
    <lineage>
        <taxon>Bacteria</taxon>
        <taxon>Bacillati</taxon>
        <taxon>Actinomycetota</taxon>
        <taxon>Actinomycetes</taxon>
        <taxon>Kitasatosporales</taxon>
        <taxon>Streptomycetaceae</taxon>
        <taxon>Streptomyces</taxon>
    </lineage>
</organism>
<dbReference type="SUPFAM" id="SSF46894">
    <property type="entry name" value="C-terminal effector domain of the bipartite response regulators"/>
    <property type="match status" value="1"/>
</dbReference>
<accession>A0ABP5V1E3</accession>
<dbReference type="Pfam" id="PF13191">
    <property type="entry name" value="AAA_16"/>
    <property type="match status" value="1"/>
</dbReference>
<dbReference type="Pfam" id="PF00486">
    <property type="entry name" value="Trans_reg_C"/>
    <property type="match status" value="1"/>
</dbReference>
<keyword evidence="2" id="KW-0902">Two-component regulatory system</keyword>
<dbReference type="PANTHER" id="PTHR47691:SF3">
    <property type="entry name" value="HTH-TYPE TRANSCRIPTIONAL REGULATOR RV0890C-RELATED"/>
    <property type="match status" value="1"/>
</dbReference>
<evidence type="ECO:0000259" key="6">
    <source>
        <dbReference type="SMART" id="SM01043"/>
    </source>
</evidence>
<dbReference type="InterPro" id="IPR036388">
    <property type="entry name" value="WH-like_DNA-bd_sf"/>
</dbReference>
<feature type="compositionally biased region" description="Basic and acidic residues" evidence="4">
    <location>
        <begin position="15"/>
        <end position="32"/>
    </location>
</feature>
<proteinExistence type="inferred from homology"/>
<evidence type="ECO:0000256" key="1">
    <source>
        <dbReference type="ARBA" id="ARBA00005820"/>
    </source>
</evidence>
<keyword evidence="3" id="KW-0238">DNA-binding</keyword>
<evidence type="ECO:0000256" key="3">
    <source>
        <dbReference type="ARBA" id="ARBA00023125"/>
    </source>
</evidence>
<protein>
    <submittedName>
        <fullName evidence="7">BTAD domain-containing putative transcriptional regulator</fullName>
    </submittedName>
</protein>
<dbReference type="SUPFAM" id="SSF48452">
    <property type="entry name" value="TPR-like"/>
    <property type="match status" value="2"/>
</dbReference>
<dbReference type="InterPro" id="IPR041664">
    <property type="entry name" value="AAA_16"/>
</dbReference>
<feature type="region of interest" description="Disordered" evidence="4">
    <location>
        <begin position="1"/>
        <end position="32"/>
    </location>
</feature>
<dbReference type="SMART" id="SM01043">
    <property type="entry name" value="BTAD"/>
    <property type="match status" value="1"/>
</dbReference>
<reference evidence="8" key="1">
    <citation type="journal article" date="2019" name="Int. J. Syst. Evol. Microbiol.">
        <title>The Global Catalogue of Microorganisms (GCM) 10K type strain sequencing project: providing services to taxonomists for standard genome sequencing and annotation.</title>
        <authorList>
            <consortium name="The Broad Institute Genomics Platform"/>
            <consortium name="The Broad Institute Genome Sequencing Center for Infectious Disease"/>
            <person name="Wu L."/>
            <person name="Ma J."/>
        </authorList>
    </citation>
    <scope>NUCLEOTIDE SEQUENCE [LARGE SCALE GENOMIC DNA]</scope>
    <source>
        <strain evidence="8">JCM 4358</strain>
    </source>
</reference>
<gene>
    <name evidence="7" type="ORF">GCM10010255_22580</name>
</gene>
<dbReference type="Gene3D" id="1.25.40.10">
    <property type="entry name" value="Tetratricopeptide repeat domain"/>
    <property type="match status" value="2"/>
</dbReference>
<feature type="domain" description="Bacterial transcriptional activator" evidence="6">
    <location>
        <begin position="126"/>
        <end position="267"/>
    </location>
</feature>
<comment type="caution">
    <text evidence="7">The sequence shown here is derived from an EMBL/GenBank/DDBJ whole genome shotgun (WGS) entry which is preliminary data.</text>
</comment>
<dbReference type="SMART" id="SM00862">
    <property type="entry name" value="Trans_reg_C"/>
    <property type="match status" value="1"/>
</dbReference>
<dbReference type="Gene3D" id="1.10.10.10">
    <property type="entry name" value="Winged helix-like DNA-binding domain superfamily/Winged helix DNA-binding domain"/>
    <property type="match status" value="1"/>
</dbReference>
<dbReference type="PANTHER" id="PTHR47691">
    <property type="entry name" value="REGULATOR-RELATED"/>
    <property type="match status" value="1"/>
</dbReference>
<comment type="similarity">
    <text evidence="1">Belongs to the AfsR/DnrI/RedD regulatory family.</text>
</comment>
<evidence type="ECO:0000256" key="2">
    <source>
        <dbReference type="ARBA" id="ARBA00023012"/>
    </source>
</evidence>
<keyword evidence="8" id="KW-1185">Reference proteome</keyword>